<dbReference type="EMBL" id="LAZR01004724">
    <property type="protein sequence ID" value="KKN06131.1"/>
    <property type="molecule type" value="Genomic_DNA"/>
</dbReference>
<evidence type="ECO:0000313" key="1">
    <source>
        <dbReference type="EMBL" id="KKN06131.1"/>
    </source>
</evidence>
<name>A0A0F9PYJ5_9ZZZZ</name>
<sequence>MSDAQVIGRSLRVCAFCDHVGLDRDLIHYSIRRYAHAPCLVNRKGWVWMIRYLPEYPLIKAARLLSHNRVAGVVLAAHEARA</sequence>
<protein>
    <submittedName>
        <fullName evidence="1">Uncharacterized protein</fullName>
    </submittedName>
</protein>
<organism evidence="1">
    <name type="scientific">marine sediment metagenome</name>
    <dbReference type="NCBI Taxonomy" id="412755"/>
    <lineage>
        <taxon>unclassified sequences</taxon>
        <taxon>metagenomes</taxon>
        <taxon>ecological metagenomes</taxon>
    </lineage>
</organism>
<reference evidence="1" key="1">
    <citation type="journal article" date="2015" name="Nature">
        <title>Complex archaea that bridge the gap between prokaryotes and eukaryotes.</title>
        <authorList>
            <person name="Spang A."/>
            <person name="Saw J.H."/>
            <person name="Jorgensen S.L."/>
            <person name="Zaremba-Niedzwiedzka K."/>
            <person name="Martijn J."/>
            <person name="Lind A.E."/>
            <person name="van Eijk R."/>
            <person name="Schleper C."/>
            <person name="Guy L."/>
            <person name="Ettema T.J."/>
        </authorList>
    </citation>
    <scope>NUCLEOTIDE SEQUENCE</scope>
</reference>
<comment type="caution">
    <text evidence="1">The sequence shown here is derived from an EMBL/GenBank/DDBJ whole genome shotgun (WGS) entry which is preliminary data.</text>
</comment>
<gene>
    <name evidence="1" type="ORF">LCGC14_1080340</name>
</gene>
<proteinExistence type="predicted"/>
<dbReference type="AlphaFoldDB" id="A0A0F9PYJ5"/>
<accession>A0A0F9PYJ5</accession>